<dbReference type="Pfam" id="PF01612">
    <property type="entry name" value="DNA_pol_A_exo1"/>
    <property type="match status" value="1"/>
</dbReference>
<gene>
    <name evidence="4" type="ORF">ZIOFF_033798</name>
</gene>
<dbReference type="CDD" id="cd06141">
    <property type="entry name" value="WRN_exo"/>
    <property type="match status" value="1"/>
</dbReference>
<evidence type="ECO:0000313" key="4">
    <source>
        <dbReference type="EMBL" id="KAG6508424.1"/>
    </source>
</evidence>
<dbReference type="Proteomes" id="UP000734854">
    <property type="component" value="Unassembled WGS sequence"/>
</dbReference>
<keyword evidence="1" id="KW-0540">Nuclease</keyword>
<protein>
    <recommendedName>
        <fullName evidence="3">3'-5' exonuclease domain-containing protein</fullName>
    </recommendedName>
</protein>
<dbReference type="GO" id="GO:0005737">
    <property type="term" value="C:cytoplasm"/>
    <property type="evidence" value="ECO:0007669"/>
    <property type="project" value="TreeGrafter"/>
</dbReference>
<dbReference type="GO" id="GO:0003676">
    <property type="term" value="F:nucleic acid binding"/>
    <property type="evidence" value="ECO:0007669"/>
    <property type="project" value="InterPro"/>
</dbReference>
<feature type="domain" description="3'-5' exonuclease" evidence="3">
    <location>
        <begin position="24"/>
        <end position="206"/>
    </location>
</feature>
<dbReference type="GO" id="GO:0005634">
    <property type="term" value="C:nucleus"/>
    <property type="evidence" value="ECO:0007669"/>
    <property type="project" value="TreeGrafter"/>
</dbReference>
<dbReference type="PANTHER" id="PTHR13620">
    <property type="entry name" value="3-5 EXONUCLEASE"/>
    <property type="match status" value="1"/>
</dbReference>
<organism evidence="4 5">
    <name type="scientific">Zingiber officinale</name>
    <name type="common">Ginger</name>
    <name type="synonym">Amomum zingiber</name>
    <dbReference type="NCBI Taxonomy" id="94328"/>
    <lineage>
        <taxon>Eukaryota</taxon>
        <taxon>Viridiplantae</taxon>
        <taxon>Streptophyta</taxon>
        <taxon>Embryophyta</taxon>
        <taxon>Tracheophyta</taxon>
        <taxon>Spermatophyta</taxon>
        <taxon>Magnoliopsida</taxon>
        <taxon>Liliopsida</taxon>
        <taxon>Zingiberales</taxon>
        <taxon>Zingiberaceae</taxon>
        <taxon>Zingiber</taxon>
    </lineage>
</organism>
<name>A0A8J5GK39_ZINOF</name>
<evidence type="ECO:0000256" key="1">
    <source>
        <dbReference type="ARBA" id="ARBA00022722"/>
    </source>
</evidence>
<dbReference type="SMART" id="SM00474">
    <property type="entry name" value="35EXOc"/>
    <property type="match status" value="1"/>
</dbReference>
<dbReference type="GO" id="GO:0008408">
    <property type="term" value="F:3'-5' exonuclease activity"/>
    <property type="evidence" value="ECO:0007669"/>
    <property type="project" value="InterPro"/>
</dbReference>
<keyword evidence="2" id="KW-0378">Hydrolase</keyword>
<dbReference type="OrthoDB" id="1920326at2759"/>
<reference evidence="4 5" key="1">
    <citation type="submission" date="2020-08" db="EMBL/GenBank/DDBJ databases">
        <title>Plant Genome Project.</title>
        <authorList>
            <person name="Zhang R.-G."/>
        </authorList>
    </citation>
    <scope>NUCLEOTIDE SEQUENCE [LARGE SCALE GENOMIC DNA]</scope>
    <source>
        <tissue evidence="4">Rhizome</tissue>
    </source>
</reference>
<accession>A0A8J5GK39</accession>
<evidence type="ECO:0000313" key="5">
    <source>
        <dbReference type="Proteomes" id="UP000734854"/>
    </source>
</evidence>
<dbReference type="FunFam" id="3.30.420.10:FF:000054">
    <property type="entry name" value="Werner Syndrome-like exonuclease"/>
    <property type="match status" value="1"/>
</dbReference>
<dbReference type="PANTHER" id="PTHR13620:SF105">
    <property type="entry name" value="OS01G0737700 PROTEIN"/>
    <property type="match status" value="1"/>
</dbReference>
<evidence type="ECO:0000259" key="3">
    <source>
        <dbReference type="SMART" id="SM00474"/>
    </source>
</evidence>
<keyword evidence="5" id="KW-1185">Reference proteome</keyword>
<dbReference type="InterPro" id="IPR051132">
    <property type="entry name" value="3-5_Exonuclease_domain"/>
</dbReference>
<dbReference type="EMBL" id="JACMSC010000009">
    <property type="protein sequence ID" value="KAG6508424.1"/>
    <property type="molecule type" value="Genomic_DNA"/>
</dbReference>
<sequence length="206" mass="23704">MPIEVIDAEEPVFTVAVDYFNVQTTVTSSGDEVEMWIDEILRIHHRRLHQLVVGLDVEWRPSYSRNRNPVAVLQICVGMRCLVFQVLHRDYFPQNLFDFLSDHRFTFVGVGIQNDVELLVEDWGLQVANTVDLRTLAVDRMQRQDLRNAGLKKLAEEVLGLVMEKPRTVTMSNWERGTLSYAQIAYACADAFISFEIGKRLITGQF</sequence>
<dbReference type="GO" id="GO:0006139">
    <property type="term" value="P:nucleobase-containing compound metabolic process"/>
    <property type="evidence" value="ECO:0007669"/>
    <property type="project" value="InterPro"/>
</dbReference>
<comment type="caution">
    <text evidence="4">The sequence shown here is derived from an EMBL/GenBank/DDBJ whole genome shotgun (WGS) entry which is preliminary data.</text>
</comment>
<dbReference type="InterPro" id="IPR002562">
    <property type="entry name" value="3'-5'_exonuclease_dom"/>
</dbReference>
<evidence type="ECO:0000256" key="2">
    <source>
        <dbReference type="ARBA" id="ARBA00022801"/>
    </source>
</evidence>
<proteinExistence type="predicted"/>
<dbReference type="AlphaFoldDB" id="A0A8J5GK39"/>